<dbReference type="SUPFAM" id="SSF141371">
    <property type="entry name" value="PilZ domain-like"/>
    <property type="match status" value="1"/>
</dbReference>
<sequence length="154" mass="16654">MRDLSHEGAGFESDIPLTCGQPISYRWGNEDFRHGTVIWSADGRFGVENDPGTPSYTPCPGFAYRSVRIPASLPATVYVNAVRHEAELVNLAHRGLCVLMDQPVVAGALATVRVGRHLLEAATVKWADGYEKGIALARPLGVRELSAVLRNAEG</sequence>
<gene>
    <name evidence="1" type="ORF">NSO95_00780</name>
</gene>
<evidence type="ECO:0000313" key="1">
    <source>
        <dbReference type="EMBL" id="MCR2832465.1"/>
    </source>
</evidence>
<dbReference type="EMBL" id="JANKHH010000001">
    <property type="protein sequence ID" value="MCR2832465.1"/>
    <property type="molecule type" value="Genomic_DNA"/>
</dbReference>
<proteinExistence type="predicted"/>
<reference evidence="1 2" key="1">
    <citation type="submission" date="2022-08" db="EMBL/GenBank/DDBJ databases">
        <title>Polyphasic taxonomy analysis of Qipengyuania sp.RS5-5.</title>
        <authorList>
            <person name="Xamxidin M."/>
            <person name="Wu M."/>
        </authorList>
    </citation>
    <scope>NUCLEOTIDE SEQUENCE [LARGE SCALE GENOMIC DNA]</scope>
    <source>
        <strain evidence="1 2">RS5-5</strain>
    </source>
</reference>
<comment type="caution">
    <text evidence="1">The sequence shown here is derived from an EMBL/GenBank/DDBJ whole genome shotgun (WGS) entry which is preliminary data.</text>
</comment>
<dbReference type="RefSeq" id="WP_257594230.1">
    <property type="nucleotide sequence ID" value="NZ_JANKHH010000001.1"/>
</dbReference>
<evidence type="ECO:0000313" key="2">
    <source>
        <dbReference type="Proteomes" id="UP001206067"/>
    </source>
</evidence>
<dbReference type="Proteomes" id="UP001206067">
    <property type="component" value="Unassembled WGS sequence"/>
</dbReference>
<protein>
    <recommendedName>
        <fullName evidence="3">PilZ domain-containing protein</fullName>
    </recommendedName>
</protein>
<keyword evidence="2" id="KW-1185">Reference proteome</keyword>
<organism evidence="1 2">
    <name type="scientific">Parerythrobacter lacustris</name>
    <dbReference type="NCBI Taxonomy" id="2969984"/>
    <lineage>
        <taxon>Bacteria</taxon>
        <taxon>Pseudomonadati</taxon>
        <taxon>Pseudomonadota</taxon>
        <taxon>Alphaproteobacteria</taxon>
        <taxon>Sphingomonadales</taxon>
        <taxon>Erythrobacteraceae</taxon>
        <taxon>Parerythrobacter</taxon>
    </lineage>
</organism>
<name>A0ABT1XLD0_9SPHN</name>
<evidence type="ECO:0008006" key="3">
    <source>
        <dbReference type="Google" id="ProtNLM"/>
    </source>
</evidence>
<accession>A0ABT1XLD0</accession>